<organism evidence="2 3">
    <name type="scientific">Babesia divergens</name>
    <dbReference type="NCBI Taxonomy" id="32595"/>
    <lineage>
        <taxon>Eukaryota</taxon>
        <taxon>Sar</taxon>
        <taxon>Alveolata</taxon>
        <taxon>Apicomplexa</taxon>
        <taxon>Aconoidasida</taxon>
        <taxon>Piroplasmida</taxon>
        <taxon>Babesiidae</taxon>
        <taxon>Babesia</taxon>
    </lineage>
</organism>
<dbReference type="AlphaFoldDB" id="A0AAD9GFB8"/>
<protein>
    <submittedName>
        <fullName evidence="2">Uncharacterized protein</fullName>
    </submittedName>
</protein>
<evidence type="ECO:0000313" key="3">
    <source>
        <dbReference type="Proteomes" id="UP001195914"/>
    </source>
</evidence>
<keyword evidence="3" id="KW-1185">Reference proteome</keyword>
<reference evidence="2" key="1">
    <citation type="journal article" date="2014" name="Nucleic Acids Res.">
        <title>The evolutionary dynamics of variant antigen genes in Babesia reveal a history of genomic innovation underlying host-parasite interaction.</title>
        <authorList>
            <person name="Jackson A.P."/>
            <person name="Otto T.D."/>
            <person name="Darby A."/>
            <person name="Ramaprasad A."/>
            <person name="Xia D."/>
            <person name="Echaide I.E."/>
            <person name="Farber M."/>
            <person name="Gahlot S."/>
            <person name="Gamble J."/>
            <person name="Gupta D."/>
            <person name="Gupta Y."/>
            <person name="Jackson L."/>
            <person name="Malandrin L."/>
            <person name="Malas T.B."/>
            <person name="Moussa E."/>
            <person name="Nair M."/>
            <person name="Reid A.J."/>
            <person name="Sanders M."/>
            <person name="Sharma J."/>
            <person name="Tracey A."/>
            <person name="Quail M.A."/>
            <person name="Weir W."/>
            <person name="Wastling J.M."/>
            <person name="Hall N."/>
            <person name="Willadsen P."/>
            <person name="Lingelbach K."/>
            <person name="Shiels B."/>
            <person name="Tait A."/>
            <person name="Berriman M."/>
            <person name="Allred D.R."/>
            <person name="Pain A."/>
        </authorList>
    </citation>
    <scope>NUCLEOTIDE SEQUENCE</scope>
    <source>
        <strain evidence="2">1802A</strain>
    </source>
</reference>
<sequence length="477" mass="52383">MAANPMLQCHLRRLCLLSGNVSLFKHDDNAKVISNTIKECKRLLIAKIQRNAISDQSIIQAADCLYDLKASDINTSAHICKAVEVRPSIYTRPLYGGILWSFHTSAGMNTERKKVVKSSCNASLKAFMDDLLELKTNEKLAVKLDNTLRNLTIVGYCFKLPVPTRTRLEQAIVDARDVLYASLKASPTSIAYLSALKSLQIRCETVAGDAVASFLNTAAHHELLSIAAIVKAIKTLQTWGIGTVGASYSAVEMLNKQILSPPQLLLKSTSAVVKFYVASTRVGQRAGSLAPSDDVDNSNATTELPLKEGSTPSNVMGSRKSNGIQKLSKILLNYCIDLVDRCNNRNLLLLYNSMAYHIWRDEGRCDLTSEELQHYVHRVTSAVRGALQLDMAAEDRKDGLSMTVYDKKDLLTILRSALIAGRVCEDGPSEVANIAKRMLVTIYGVKPDEIASVTMGEAGEKDIQVNEEKPLTQRPVL</sequence>
<name>A0AAD9GFB8_BABDI</name>
<evidence type="ECO:0000313" key="2">
    <source>
        <dbReference type="EMBL" id="KAK1937424.1"/>
    </source>
</evidence>
<proteinExistence type="predicted"/>
<reference evidence="2" key="2">
    <citation type="submission" date="2021-05" db="EMBL/GenBank/DDBJ databases">
        <authorList>
            <person name="Pain A."/>
        </authorList>
    </citation>
    <scope>NUCLEOTIDE SEQUENCE</scope>
    <source>
        <strain evidence="2">1802A</strain>
    </source>
</reference>
<accession>A0AAD9GFB8</accession>
<feature type="region of interest" description="Disordered" evidence="1">
    <location>
        <begin position="287"/>
        <end position="319"/>
    </location>
</feature>
<dbReference type="Proteomes" id="UP001195914">
    <property type="component" value="Unassembled WGS sequence"/>
</dbReference>
<dbReference type="EMBL" id="JAHBMH010000033">
    <property type="protein sequence ID" value="KAK1937424.1"/>
    <property type="molecule type" value="Genomic_DNA"/>
</dbReference>
<comment type="caution">
    <text evidence="2">The sequence shown here is derived from an EMBL/GenBank/DDBJ whole genome shotgun (WGS) entry which is preliminary data.</text>
</comment>
<gene>
    <name evidence="2" type="ORF">X943_001739</name>
</gene>
<evidence type="ECO:0000256" key="1">
    <source>
        <dbReference type="SAM" id="MobiDB-lite"/>
    </source>
</evidence>
<feature type="compositionally biased region" description="Polar residues" evidence="1">
    <location>
        <begin position="310"/>
        <end position="319"/>
    </location>
</feature>